<reference evidence="1 2" key="1">
    <citation type="journal article" date="2011" name="Cell">
        <title>Insight into structure and assembly of the nuclear pore complex by utilizing the genome of a eukaryotic thermophile.</title>
        <authorList>
            <person name="Amlacher S."/>
            <person name="Sarges P."/>
            <person name="Flemming D."/>
            <person name="van Noort V."/>
            <person name="Kunze R."/>
            <person name="Devos D.P."/>
            <person name="Arumugam M."/>
            <person name="Bork P."/>
            <person name="Hurt E."/>
        </authorList>
    </citation>
    <scope>NUCLEOTIDE SEQUENCE [LARGE SCALE GENOMIC DNA]</scope>
    <source>
        <strain evidence="2">DSM 1495 / CBS 144.50 / IMI 039719</strain>
    </source>
</reference>
<keyword evidence="2" id="KW-1185">Reference proteome</keyword>
<name>G0SBB6_CHATD</name>
<dbReference type="HOGENOM" id="CLU_138679_1_0_1"/>
<evidence type="ECO:0000313" key="2">
    <source>
        <dbReference type="Proteomes" id="UP000008066"/>
    </source>
</evidence>
<dbReference type="OrthoDB" id="2107880at2759"/>
<dbReference type="PANTHER" id="PTHR28250:SF1">
    <property type="entry name" value="CYTOCHROME B PRE-MRNA-PROCESSING PROTEIN 6"/>
    <property type="match status" value="1"/>
</dbReference>
<evidence type="ECO:0000313" key="1">
    <source>
        <dbReference type="EMBL" id="EGS19496.1"/>
    </source>
</evidence>
<protein>
    <submittedName>
        <fullName evidence="1">Uncharacterized protein</fullName>
    </submittedName>
</protein>
<dbReference type="PANTHER" id="PTHR28250">
    <property type="entry name" value="CYTOCHROME B PRE-MRNA-PROCESSING PROTEIN 6"/>
    <property type="match status" value="1"/>
</dbReference>
<dbReference type="GeneID" id="18259002"/>
<organism evidence="2">
    <name type="scientific">Chaetomium thermophilum (strain DSM 1495 / CBS 144.50 / IMI 039719)</name>
    <name type="common">Thermochaetoides thermophila</name>
    <dbReference type="NCBI Taxonomy" id="759272"/>
    <lineage>
        <taxon>Eukaryota</taxon>
        <taxon>Fungi</taxon>
        <taxon>Dikarya</taxon>
        <taxon>Ascomycota</taxon>
        <taxon>Pezizomycotina</taxon>
        <taxon>Sordariomycetes</taxon>
        <taxon>Sordariomycetidae</taxon>
        <taxon>Sordariales</taxon>
        <taxon>Chaetomiaceae</taxon>
        <taxon>Thermochaetoides</taxon>
    </lineage>
</organism>
<dbReference type="KEGG" id="cthr:CTHT_0049640"/>
<dbReference type="STRING" id="759272.G0SBB6"/>
<proteinExistence type="predicted"/>
<dbReference type="InterPro" id="IPR037653">
    <property type="entry name" value="Cbp6"/>
</dbReference>
<dbReference type="Proteomes" id="UP000008066">
    <property type="component" value="Unassembled WGS sequence"/>
</dbReference>
<gene>
    <name evidence="1" type="ORF">CTHT_0049640</name>
</gene>
<dbReference type="GO" id="GO:0034551">
    <property type="term" value="P:mitochondrial respiratory chain complex III assembly"/>
    <property type="evidence" value="ECO:0007669"/>
    <property type="project" value="TreeGrafter"/>
</dbReference>
<dbReference type="AlphaFoldDB" id="G0SBB6"/>
<dbReference type="RefSeq" id="XP_006695318.1">
    <property type="nucleotide sequence ID" value="XM_006695255.1"/>
</dbReference>
<sequence length="108" mass="12563">MSAARTLPVKHFQSLLTRWPVDSLRPDCQLQNVLAKRLGTGKLAPTVPKTFKSQENADLVQFRPRPDLLEPKSNPTYYKDVLKEIEEAPHRTWWQRIAKRITGMIRLQ</sequence>
<dbReference type="Pfam" id="PF20180">
    <property type="entry name" value="UQCC2_CBP6"/>
    <property type="match status" value="1"/>
</dbReference>
<accession>G0SBB6</accession>
<dbReference type="GO" id="GO:0061671">
    <property type="term" value="C:Cbp3p-Cbp6 complex"/>
    <property type="evidence" value="ECO:0007669"/>
    <property type="project" value="InterPro"/>
</dbReference>
<dbReference type="EMBL" id="GL988044">
    <property type="protein sequence ID" value="EGS19496.1"/>
    <property type="molecule type" value="Genomic_DNA"/>
</dbReference>
<dbReference type="GO" id="GO:0043022">
    <property type="term" value="F:ribosome binding"/>
    <property type="evidence" value="ECO:0007669"/>
    <property type="project" value="InterPro"/>
</dbReference>